<keyword evidence="1" id="KW-0472">Membrane</keyword>
<feature type="transmembrane region" description="Helical" evidence="1">
    <location>
        <begin position="85"/>
        <end position="106"/>
    </location>
</feature>
<gene>
    <name evidence="2" type="ORF">GRB96_01960</name>
</gene>
<feature type="transmembrane region" description="Helical" evidence="1">
    <location>
        <begin position="146"/>
        <end position="163"/>
    </location>
</feature>
<evidence type="ECO:0000313" key="2">
    <source>
        <dbReference type="EMBL" id="NAW33188.1"/>
    </source>
</evidence>
<accession>A0A7X4W2X2</accession>
<comment type="caution">
    <text evidence="2">The sequence shown here is derived from an EMBL/GenBank/DDBJ whole genome shotgun (WGS) entry which is preliminary data.</text>
</comment>
<feature type="transmembrane region" description="Helical" evidence="1">
    <location>
        <begin position="22"/>
        <end position="44"/>
    </location>
</feature>
<evidence type="ECO:0000313" key="3">
    <source>
        <dbReference type="Proteomes" id="UP000487929"/>
    </source>
</evidence>
<keyword evidence="1" id="KW-1133">Transmembrane helix</keyword>
<dbReference type="AlphaFoldDB" id="A0A7X4W2X2"/>
<dbReference type="Pfam" id="PF11086">
    <property type="entry name" value="DUF2878"/>
    <property type="match status" value="1"/>
</dbReference>
<reference evidence="2 3" key="1">
    <citation type="submission" date="2019-12" db="EMBL/GenBank/DDBJ databases">
        <title>Draft genome sequencing of Halomonas alimentaria DSM 15356.</title>
        <authorList>
            <person name="Pandiyan K."/>
            <person name="Kushwaha P."/>
            <person name="Gowdham M."/>
            <person name="Chakdar H."/>
            <person name="Singh A."/>
            <person name="Kumar M."/>
            <person name="Saxena A.K."/>
        </authorList>
    </citation>
    <scope>NUCLEOTIDE SEQUENCE [LARGE SCALE GENOMIC DNA]</scope>
    <source>
        <strain evidence="2 3">DSM 15356</strain>
    </source>
</reference>
<dbReference type="EMBL" id="WUTT01000001">
    <property type="protein sequence ID" value="NAW33188.1"/>
    <property type="molecule type" value="Genomic_DNA"/>
</dbReference>
<protein>
    <submittedName>
        <fullName evidence="2">DUF2878 family protein</fullName>
    </submittedName>
</protein>
<evidence type="ECO:0000256" key="1">
    <source>
        <dbReference type="SAM" id="Phobius"/>
    </source>
</evidence>
<dbReference type="OrthoDB" id="21939at2"/>
<proteinExistence type="predicted"/>
<dbReference type="Proteomes" id="UP000487929">
    <property type="component" value="Unassembled WGS sequence"/>
</dbReference>
<keyword evidence="1" id="KW-0812">Transmembrane</keyword>
<keyword evidence="3" id="KW-1185">Reference proteome</keyword>
<dbReference type="InterPro" id="IPR021306">
    <property type="entry name" value="DUF2878"/>
</dbReference>
<dbReference type="RefSeq" id="WP_161430201.1">
    <property type="nucleotide sequence ID" value="NZ_WUTT01000001.1"/>
</dbReference>
<feature type="transmembrane region" description="Helical" evidence="1">
    <location>
        <begin position="56"/>
        <end position="79"/>
    </location>
</feature>
<name>A0A7X4W2X2_9GAMM</name>
<organism evidence="2 3">
    <name type="scientific">Halomonas alimentaria</name>
    <dbReference type="NCBI Taxonomy" id="147248"/>
    <lineage>
        <taxon>Bacteria</taxon>
        <taxon>Pseudomonadati</taxon>
        <taxon>Pseudomonadota</taxon>
        <taxon>Gammaproteobacteria</taxon>
        <taxon>Oceanospirillales</taxon>
        <taxon>Halomonadaceae</taxon>
        <taxon>Halomonas</taxon>
    </lineage>
</organism>
<sequence>MPEADRRRSTPRLVANLLAFEAGWLACVLGGSLVGAAAAGLILAAHLRWQAWPGEWRWLVGFALLGLAVDGGLTLAGGFQFHTDTLALGLLPPWLWLLWPLFATLLHHSLAWLWSRPWLAALGGAISGPASYYAGAALAGVTLAPWLLPAQALVWAGLCLWLCRRLSGRLPYQR</sequence>